<keyword evidence="1" id="KW-0378">Hydrolase</keyword>
<evidence type="ECO:0000313" key="1">
    <source>
        <dbReference type="EMBL" id="WAJ28525.1"/>
    </source>
</evidence>
<organism evidence="1 2">
    <name type="scientific">Antarcticirhabdus aurantiaca</name>
    <dbReference type="NCBI Taxonomy" id="2606717"/>
    <lineage>
        <taxon>Bacteria</taxon>
        <taxon>Pseudomonadati</taxon>
        <taxon>Pseudomonadota</taxon>
        <taxon>Alphaproteobacteria</taxon>
        <taxon>Hyphomicrobiales</taxon>
        <taxon>Aurantimonadaceae</taxon>
        <taxon>Antarcticirhabdus</taxon>
    </lineage>
</organism>
<gene>
    <name evidence="1" type="ORF">OXU80_27615</name>
</gene>
<protein>
    <submittedName>
        <fullName evidence="1">Endonuclease/exonuclease/phosphatase family protein</fullName>
    </submittedName>
</protein>
<keyword evidence="1" id="KW-0255">Endonuclease</keyword>
<evidence type="ECO:0000313" key="2">
    <source>
        <dbReference type="Proteomes" id="UP001163223"/>
    </source>
</evidence>
<sequence length="265" mass="27942">MPSAPLSPRRVKLLTYNVRRCLGTDGTLSPARIAAVIAQTGAEIIALQELDVGRPRSGGVDQAEAIAAELGMRVHFNAALTVLEERYGDALLTPLPSRLVKAGPLPGLAAKPHLEPRGALWAAVDLGEASELQVIVTHLGLRSAERQAQAAALLGPDWLGHPDCRDPAVLLGDFNAVPGGQTFRRLAGALADLRRAPGIASSPATFPSRFPLLRLDHVFARGPVRPLSLAAVRTPLARIASDHLPLLVEVEVDRAVARVAHPAAA</sequence>
<dbReference type="EMBL" id="CP113520">
    <property type="protein sequence ID" value="WAJ28525.1"/>
    <property type="molecule type" value="Genomic_DNA"/>
</dbReference>
<reference evidence="1" key="1">
    <citation type="submission" date="2022-11" db="EMBL/GenBank/DDBJ databases">
        <title>beta-Carotene-producing bacterium, Jeongeuplla avenae sp. nov., alleviates the salt stress of Arabidopsis seedlings.</title>
        <authorList>
            <person name="Jiang L."/>
            <person name="Lee J."/>
        </authorList>
    </citation>
    <scope>NUCLEOTIDE SEQUENCE</scope>
    <source>
        <strain evidence="1">DY_R2A_6</strain>
    </source>
</reference>
<dbReference type="Proteomes" id="UP001163223">
    <property type="component" value="Chromosome"/>
</dbReference>
<accession>A0ACD4NNM0</accession>
<keyword evidence="1" id="KW-0540">Nuclease</keyword>
<proteinExistence type="predicted"/>
<name>A0ACD4NNM0_9HYPH</name>
<keyword evidence="2" id="KW-1185">Reference proteome</keyword>